<feature type="compositionally biased region" description="Basic and acidic residues" evidence="1">
    <location>
        <begin position="1"/>
        <end position="10"/>
    </location>
</feature>
<dbReference type="Gene3D" id="1.20.5.320">
    <property type="entry name" value="6-Phosphogluconate Dehydrogenase, domain 3"/>
    <property type="match status" value="1"/>
</dbReference>
<proteinExistence type="predicted"/>
<protein>
    <recommendedName>
        <fullName evidence="4">Lipocalin-like domain-containing protein</fullName>
    </recommendedName>
</protein>
<evidence type="ECO:0008006" key="4">
    <source>
        <dbReference type="Google" id="ProtNLM"/>
    </source>
</evidence>
<evidence type="ECO:0000313" key="3">
    <source>
        <dbReference type="Proteomes" id="UP000762676"/>
    </source>
</evidence>
<dbReference type="EMBL" id="BMAT01005219">
    <property type="protein sequence ID" value="GFR89278.1"/>
    <property type="molecule type" value="Genomic_DNA"/>
</dbReference>
<feature type="compositionally biased region" description="Polar residues" evidence="1">
    <location>
        <begin position="83"/>
        <end position="93"/>
    </location>
</feature>
<organism evidence="2 3">
    <name type="scientific">Elysia marginata</name>
    <dbReference type="NCBI Taxonomy" id="1093978"/>
    <lineage>
        <taxon>Eukaryota</taxon>
        <taxon>Metazoa</taxon>
        <taxon>Spiralia</taxon>
        <taxon>Lophotrochozoa</taxon>
        <taxon>Mollusca</taxon>
        <taxon>Gastropoda</taxon>
        <taxon>Heterobranchia</taxon>
        <taxon>Euthyneura</taxon>
        <taxon>Panpulmonata</taxon>
        <taxon>Sacoglossa</taxon>
        <taxon>Placobranchoidea</taxon>
        <taxon>Plakobranchidae</taxon>
        <taxon>Elysia</taxon>
    </lineage>
</organism>
<feature type="region of interest" description="Disordered" evidence="1">
    <location>
        <begin position="1"/>
        <end position="41"/>
    </location>
</feature>
<evidence type="ECO:0000256" key="1">
    <source>
        <dbReference type="SAM" id="MobiDB-lite"/>
    </source>
</evidence>
<name>A0AAV4GUT5_9GAST</name>
<sequence length="237" mass="25450">FFVSCSKEKLVPGPKGATGAKGDKGEQGEQGKSGIPEGTISPKELAKDYLIGTWTVEQAPDKDKYQTYAFSTASGDRDYSGTLKKNGQTNSTDNPEEEKTFALITENGRTHFKTWNSVGNPANGINKYYDVKFEQKDGNFTLTLKHAADDDEGKIVLKRNANIVDDLTGAKNGWKNLGTDKTATTDDTLITFKSDTGFSTTKGGNPSTTDGVYQILKDGAGADAKPTNKIKVTTADA</sequence>
<feature type="non-terminal residue" evidence="2">
    <location>
        <position position="1"/>
    </location>
</feature>
<gene>
    <name evidence="2" type="ORF">ElyMa_002539300</name>
</gene>
<feature type="non-terminal residue" evidence="2">
    <location>
        <position position="237"/>
    </location>
</feature>
<keyword evidence="3" id="KW-1185">Reference proteome</keyword>
<comment type="caution">
    <text evidence="2">The sequence shown here is derived from an EMBL/GenBank/DDBJ whole genome shotgun (WGS) entry which is preliminary data.</text>
</comment>
<dbReference type="Proteomes" id="UP000762676">
    <property type="component" value="Unassembled WGS sequence"/>
</dbReference>
<evidence type="ECO:0000313" key="2">
    <source>
        <dbReference type="EMBL" id="GFR89278.1"/>
    </source>
</evidence>
<reference evidence="2 3" key="1">
    <citation type="journal article" date="2021" name="Elife">
        <title>Chloroplast acquisition without the gene transfer in kleptoplastic sea slugs, Plakobranchus ocellatus.</title>
        <authorList>
            <person name="Maeda T."/>
            <person name="Takahashi S."/>
            <person name="Yoshida T."/>
            <person name="Shimamura S."/>
            <person name="Takaki Y."/>
            <person name="Nagai Y."/>
            <person name="Toyoda A."/>
            <person name="Suzuki Y."/>
            <person name="Arimoto A."/>
            <person name="Ishii H."/>
            <person name="Satoh N."/>
            <person name="Nishiyama T."/>
            <person name="Hasebe M."/>
            <person name="Maruyama T."/>
            <person name="Minagawa J."/>
            <person name="Obokata J."/>
            <person name="Shigenobu S."/>
        </authorList>
    </citation>
    <scope>NUCLEOTIDE SEQUENCE [LARGE SCALE GENOMIC DNA]</scope>
</reference>
<dbReference type="AlphaFoldDB" id="A0AAV4GUT5"/>
<feature type="region of interest" description="Disordered" evidence="1">
    <location>
        <begin position="73"/>
        <end position="98"/>
    </location>
</feature>
<accession>A0AAV4GUT5</accession>